<comment type="caution">
    <text evidence="1">The sequence shown here is derived from an EMBL/GenBank/DDBJ whole genome shotgun (WGS) entry which is preliminary data.</text>
</comment>
<dbReference type="EMBL" id="JAGEUA010000001">
    <property type="protein sequence ID" value="KAL1023057.1"/>
    <property type="molecule type" value="Genomic_DNA"/>
</dbReference>
<proteinExistence type="predicted"/>
<evidence type="ECO:0000313" key="2">
    <source>
        <dbReference type="Proteomes" id="UP001557470"/>
    </source>
</evidence>
<accession>A0ABD0XR75</accession>
<evidence type="ECO:0000313" key="1">
    <source>
        <dbReference type="EMBL" id="KAL1023057.1"/>
    </source>
</evidence>
<dbReference type="Proteomes" id="UP001557470">
    <property type="component" value="Unassembled WGS sequence"/>
</dbReference>
<sequence>MLHCSTVMTVTIAKKNSASCSSSPIRRERKSAPHQLSVLSPILPWTSCCLVATGSCHGCRSRVSMLLLLTGLFKGPQIGLFEGHDVKDGGDRVSR</sequence>
<gene>
    <name evidence="1" type="ORF">UPYG_G00035930</name>
</gene>
<organism evidence="1 2">
    <name type="scientific">Umbra pygmaea</name>
    <name type="common">Eastern mudminnow</name>
    <dbReference type="NCBI Taxonomy" id="75934"/>
    <lineage>
        <taxon>Eukaryota</taxon>
        <taxon>Metazoa</taxon>
        <taxon>Chordata</taxon>
        <taxon>Craniata</taxon>
        <taxon>Vertebrata</taxon>
        <taxon>Euteleostomi</taxon>
        <taxon>Actinopterygii</taxon>
        <taxon>Neopterygii</taxon>
        <taxon>Teleostei</taxon>
        <taxon>Protacanthopterygii</taxon>
        <taxon>Esociformes</taxon>
        <taxon>Umbridae</taxon>
        <taxon>Umbra</taxon>
    </lineage>
</organism>
<name>A0ABD0XR75_UMBPY</name>
<protein>
    <submittedName>
        <fullName evidence="1">Uncharacterized protein</fullName>
    </submittedName>
</protein>
<keyword evidence="2" id="KW-1185">Reference proteome</keyword>
<reference evidence="1 2" key="1">
    <citation type="submission" date="2024-06" db="EMBL/GenBank/DDBJ databases">
        <authorList>
            <person name="Pan Q."/>
            <person name="Wen M."/>
            <person name="Jouanno E."/>
            <person name="Zahm M."/>
            <person name="Klopp C."/>
            <person name="Cabau C."/>
            <person name="Louis A."/>
            <person name="Berthelot C."/>
            <person name="Parey E."/>
            <person name="Roest Crollius H."/>
            <person name="Montfort J."/>
            <person name="Robinson-Rechavi M."/>
            <person name="Bouchez O."/>
            <person name="Lampietro C."/>
            <person name="Lopez Roques C."/>
            <person name="Donnadieu C."/>
            <person name="Postlethwait J."/>
            <person name="Bobe J."/>
            <person name="Verreycken H."/>
            <person name="Guiguen Y."/>
        </authorList>
    </citation>
    <scope>NUCLEOTIDE SEQUENCE [LARGE SCALE GENOMIC DNA]</scope>
    <source>
        <strain evidence="1">Up_M1</strain>
        <tissue evidence="1">Testis</tissue>
    </source>
</reference>
<dbReference type="AlphaFoldDB" id="A0ABD0XR75"/>